<dbReference type="KEGG" id="cam:101513936"/>
<feature type="domain" description="RING-type" evidence="7">
    <location>
        <begin position="180"/>
        <end position="226"/>
    </location>
</feature>
<evidence type="ECO:0000313" key="8">
    <source>
        <dbReference type="Proteomes" id="UP000087171"/>
    </source>
</evidence>
<comment type="catalytic activity">
    <reaction evidence="1">
        <text>S-ubiquitinyl-[E2 ubiquitin-conjugating enzyme]-L-cysteine + [acceptor protein]-L-lysine = [E2 ubiquitin-conjugating enzyme]-L-cysteine + N(6)-ubiquitinyl-[acceptor protein]-L-lysine.</text>
        <dbReference type="EC" id="2.3.2.27"/>
    </reaction>
</comment>
<dbReference type="InterPro" id="IPR011016">
    <property type="entry name" value="Znf_RING-CH"/>
</dbReference>
<keyword evidence="3" id="KW-0479">Metal-binding</keyword>
<dbReference type="Proteomes" id="UP000087171">
    <property type="component" value="Chromosome Ca5"/>
</dbReference>
<evidence type="ECO:0000256" key="4">
    <source>
        <dbReference type="ARBA" id="ARBA00022771"/>
    </source>
</evidence>
<dbReference type="GeneID" id="101513936"/>
<dbReference type="AlphaFoldDB" id="A0A1S2YC36"/>
<dbReference type="InterPro" id="IPR001841">
    <property type="entry name" value="Znf_RING"/>
</dbReference>
<keyword evidence="5" id="KW-0862">Zinc</keyword>
<dbReference type="SMART" id="SM00184">
    <property type="entry name" value="RING"/>
    <property type="match status" value="1"/>
</dbReference>
<dbReference type="PANTHER" id="PTHR15710:SF77">
    <property type="entry name" value="RING-H2 FINGER PROTEIN ATL21B"/>
    <property type="match status" value="1"/>
</dbReference>
<accession>A0A1S2YC36</accession>
<dbReference type="GO" id="GO:0061630">
    <property type="term" value="F:ubiquitin protein ligase activity"/>
    <property type="evidence" value="ECO:0007669"/>
    <property type="project" value="UniProtKB-EC"/>
</dbReference>
<keyword evidence="4 6" id="KW-0863">Zinc-finger</keyword>
<evidence type="ECO:0000256" key="2">
    <source>
        <dbReference type="ARBA" id="ARBA00012483"/>
    </source>
</evidence>
<keyword evidence="8" id="KW-1185">Reference proteome</keyword>
<dbReference type="eggNOG" id="KOG0800">
    <property type="taxonomic scope" value="Eukaryota"/>
</dbReference>
<dbReference type="SUPFAM" id="SSF57850">
    <property type="entry name" value="RING/U-box"/>
    <property type="match status" value="1"/>
</dbReference>
<dbReference type="PROSITE" id="PS50089">
    <property type="entry name" value="ZF_RING_2"/>
    <property type="match status" value="1"/>
</dbReference>
<dbReference type="RefSeq" id="XP_004502144.1">
    <property type="nucleotide sequence ID" value="XM_004502087.1"/>
</dbReference>
<dbReference type="Gene3D" id="3.30.40.10">
    <property type="entry name" value="Zinc/RING finger domain, C3HC4 (zinc finger)"/>
    <property type="match status" value="1"/>
</dbReference>
<protein>
    <recommendedName>
        <fullName evidence="2">RING-type E3 ubiquitin transferase</fullName>
        <ecNumber evidence="2">2.3.2.27</ecNumber>
    </recommendedName>
</protein>
<dbReference type="Pfam" id="PF13639">
    <property type="entry name" value="zf-RING_2"/>
    <property type="match status" value="1"/>
</dbReference>
<gene>
    <name evidence="9" type="primary">LOC101513936</name>
</gene>
<evidence type="ECO:0000256" key="5">
    <source>
        <dbReference type="ARBA" id="ARBA00022833"/>
    </source>
</evidence>
<dbReference type="GO" id="GO:0005737">
    <property type="term" value="C:cytoplasm"/>
    <property type="evidence" value="ECO:0007669"/>
    <property type="project" value="TreeGrafter"/>
</dbReference>
<proteinExistence type="predicted"/>
<evidence type="ECO:0000259" key="7">
    <source>
        <dbReference type="PROSITE" id="PS50089"/>
    </source>
</evidence>
<name>A0A1S2YC36_CICAR</name>
<dbReference type="InterPro" id="IPR013083">
    <property type="entry name" value="Znf_RING/FYVE/PHD"/>
</dbReference>
<dbReference type="GO" id="GO:0008270">
    <property type="term" value="F:zinc ion binding"/>
    <property type="evidence" value="ECO:0007669"/>
    <property type="project" value="UniProtKB-KW"/>
</dbReference>
<dbReference type="PaxDb" id="3827-XP_004502144.1"/>
<evidence type="ECO:0000256" key="1">
    <source>
        <dbReference type="ARBA" id="ARBA00000900"/>
    </source>
</evidence>
<organism evidence="8 9">
    <name type="scientific">Cicer arietinum</name>
    <name type="common">Chickpea</name>
    <name type="synonym">Garbanzo</name>
    <dbReference type="NCBI Taxonomy" id="3827"/>
    <lineage>
        <taxon>Eukaryota</taxon>
        <taxon>Viridiplantae</taxon>
        <taxon>Streptophyta</taxon>
        <taxon>Embryophyta</taxon>
        <taxon>Tracheophyta</taxon>
        <taxon>Spermatophyta</taxon>
        <taxon>Magnoliopsida</taxon>
        <taxon>eudicotyledons</taxon>
        <taxon>Gunneridae</taxon>
        <taxon>Pentapetalae</taxon>
        <taxon>rosids</taxon>
        <taxon>fabids</taxon>
        <taxon>Fabales</taxon>
        <taxon>Fabaceae</taxon>
        <taxon>Papilionoideae</taxon>
        <taxon>50 kb inversion clade</taxon>
        <taxon>NPAAA clade</taxon>
        <taxon>Hologalegina</taxon>
        <taxon>IRL clade</taxon>
        <taxon>Cicereae</taxon>
        <taxon>Cicer</taxon>
    </lineage>
</organism>
<sequence length="232" mass="27579">MALNMTARCDEIRNDEQPSPTDLVKLDIHTRSYLVNSNQIHYETTFNLKPIVFKNVFRDKGLSYLQQCFDEDPFLKMPDNFEIEIAYKLQEFYNLSYGFDTEEDDDFDRDEEEVEVNLRRRVFPLILELEIHEDEIDDDDDDDDDEFEEDLKMVPASKKFIENMKTCDFNVAKEREILRCVICMNEFDNVNINNEVTLCTLPCNHVFHQNCAVQWLQTSHTCPLCRYPMPTR</sequence>
<reference evidence="8" key="1">
    <citation type="journal article" date="2013" name="Nat. Biotechnol.">
        <title>Draft genome sequence of chickpea (Cicer arietinum) provides a resource for trait improvement.</title>
        <authorList>
            <person name="Varshney R.K."/>
            <person name="Song C."/>
            <person name="Saxena R.K."/>
            <person name="Azam S."/>
            <person name="Yu S."/>
            <person name="Sharpe A.G."/>
            <person name="Cannon S."/>
            <person name="Baek J."/>
            <person name="Rosen B.D."/>
            <person name="Tar'an B."/>
            <person name="Millan T."/>
            <person name="Zhang X."/>
            <person name="Ramsay L.D."/>
            <person name="Iwata A."/>
            <person name="Wang Y."/>
            <person name="Nelson W."/>
            <person name="Farmer A.D."/>
            <person name="Gaur P.M."/>
            <person name="Soderlund C."/>
            <person name="Penmetsa R.V."/>
            <person name="Xu C."/>
            <person name="Bharti A.K."/>
            <person name="He W."/>
            <person name="Winter P."/>
            <person name="Zhao S."/>
            <person name="Hane J.K."/>
            <person name="Carrasquilla-Garcia N."/>
            <person name="Condie J.A."/>
            <person name="Upadhyaya H.D."/>
            <person name="Luo M.C."/>
            <person name="Thudi M."/>
            <person name="Gowda C.L."/>
            <person name="Singh N.P."/>
            <person name="Lichtenzveig J."/>
            <person name="Gali K.K."/>
            <person name="Rubio J."/>
            <person name="Nadarajan N."/>
            <person name="Dolezel J."/>
            <person name="Bansal K.C."/>
            <person name="Xu X."/>
            <person name="Edwards D."/>
            <person name="Zhang G."/>
            <person name="Kahl G."/>
            <person name="Gil J."/>
            <person name="Singh K.B."/>
            <person name="Datta S.K."/>
            <person name="Jackson S.A."/>
            <person name="Wang J."/>
            <person name="Cook D.R."/>
        </authorList>
    </citation>
    <scope>NUCLEOTIDE SEQUENCE [LARGE SCALE GENOMIC DNA]</scope>
    <source>
        <strain evidence="8">cv. CDC Frontier</strain>
    </source>
</reference>
<dbReference type="GO" id="GO:0016567">
    <property type="term" value="P:protein ubiquitination"/>
    <property type="evidence" value="ECO:0007669"/>
    <property type="project" value="TreeGrafter"/>
</dbReference>
<dbReference type="OrthoDB" id="3365801at2759"/>
<evidence type="ECO:0000313" key="9">
    <source>
        <dbReference type="RefSeq" id="XP_004502144.1"/>
    </source>
</evidence>
<dbReference type="SMART" id="SM00744">
    <property type="entry name" value="RINGv"/>
    <property type="match status" value="1"/>
</dbReference>
<dbReference type="PANTHER" id="PTHR15710">
    <property type="entry name" value="E3 UBIQUITIN-PROTEIN LIGASE PRAJA"/>
    <property type="match status" value="1"/>
</dbReference>
<dbReference type="EC" id="2.3.2.27" evidence="2"/>
<reference evidence="9" key="2">
    <citation type="submission" date="2025-08" db="UniProtKB">
        <authorList>
            <consortium name="RefSeq"/>
        </authorList>
    </citation>
    <scope>IDENTIFICATION</scope>
    <source>
        <tissue evidence="9">Etiolated seedlings</tissue>
    </source>
</reference>
<evidence type="ECO:0000256" key="3">
    <source>
        <dbReference type="ARBA" id="ARBA00022723"/>
    </source>
</evidence>
<evidence type="ECO:0000256" key="6">
    <source>
        <dbReference type="PROSITE-ProRule" id="PRU00175"/>
    </source>
</evidence>